<proteinExistence type="predicted"/>
<dbReference type="EMBL" id="WIXP02000006">
    <property type="protein sequence ID" value="KAF6210114.1"/>
    <property type="molecule type" value="Genomic_DNA"/>
</dbReference>
<dbReference type="Proteomes" id="UP000466442">
    <property type="component" value="Unassembled WGS sequence"/>
</dbReference>
<gene>
    <name evidence="1" type="ORF">GE061_015870</name>
</gene>
<dbReference type="AlphaFoldDB" id="A0A6A4JUH0"/>
<comment type="caution">
    <text evidence="1">The sequence shown here is derived from an EMBL/GenBank/DDBJ whole genome shotgun (WGS) entry which is preliminary data.</text>
</comment>
<reference evidence="1" key="1">
    <citation type="journal article" date="2021" name="Mol. Ecol. Resour.">
        <title>Apolygus lucorum genome provides insights into omnivorousness and mesophyll feeding.</title>
        <authorList>
            <person name="Liu Y."/>
            <person name="Liu H."/>
            <person name="Wang H."/>
            <person name="Huang T."/>
            <person name="Liu B."/>
            <person name="Yang B."/>
            <person name="Yin L."/>
            <person name="Li B."/>
            <person name="Zhang Y."/>
            <person name="Zhang S."/>
            <person name="Jiang F."/>
            <person name="Zhang X."/>
            <person name="Ren Y."/>
            <person name="Wang B."/>
            <person name="Wang S."/>
            <person name="Lu Y."/>
            <person name="Wu K."/>
            <person name="Fan W."/>
            <person name="Wang G."/>
        </authorList>
    </citation>
    <scope>NUCLEOTIDE SEQUENCE</scope>
    <source>
        <strain evidence="1">12Hb</strain>
    </source>
</reference>
<organism evidence="1 2">
    <name type="scientific">Apolygus lucorum</name>
    <name type="common">Small green plant bug</name>
    <name type="synonym">Lygocoris lucorum</name>
    <dbReference type="NCBI Taxonomy" id="248454"/>
    <lineage>
        <taxon>Eukaryota</taxon>
        <taxon>Metazoa</taxon>
        <taxon>Ecdysozoa</taxon>
        <taxon>Arthropoda</taxon>
        <taxon>Hexapoda</taxon>
        <taxon>Insecta</taxon>
        <taxon>Pterygota</taxon>
        <taxon>Neoptera</taxon>
        <taxon>Paraneoptera</taxon>
        <taxon>Hemiptera</taxon>
        <taxon>Heteroptera</taxon>
        <taxon>Panheteroptera</taxon>
        <taxon>Cimicomorpha</taxon>
        <taxon>Miridae</taxon>
        <taxon>Mirini</taxon>
        <taxon>Apolygus</taxon>
    </lineage>
</organism>
<keyword evidence="2" id="KW-1185">Reference proteome</keyword>
<evidence type="ECO:0000313" key="2">
    <source>
        <dbReference type="Proteomes" id="UP000466442"/>
    </source>
</evidence>
<protein>
    <submittedName>
        <fullName evidence="1">Uncharacterized protein</fullName>
    </submittedName>
</protein>
<sequence>MTDSNASSDPDFAPQRRKREGSLWPFWLLLFFLLGFTAKNAIAANRTLSVFKKSHGPPEPHSHHQMETHQLILQVWSRSWAEILPRWILRGLRFWAS</sequence>
<evidence type="ECO:0000313" key="1">
    <source>
        <dbReference type="EMBL" id="KAF6210114.1"/>
    </source>
</evidence>
<accession>A0A6A4JUH0</accession>
<name>A0A6A4JUH0_APOLU</name>